<dbReference type="EMBL" id="CP144699">
    <property type="protein sequence ID" value="WVZ19294.1"/>
    <property type="molecule type" value="Genomic_DNA"/>
</dbReference>
<accession>A0AAQ3S890</accession>
<keyword evidence="1" id="KW-1133">Transmembrane helix</keyword>
<dbReference type="AlphaFoldDB" id="A0AAQ3S890"/>
<evidence type="ECO:0000313" key="2">
    <source>
        <dbReference type="EMBL" id="WVZ19294.1"/>
    </source>
</evidence>
<feature type="non-terminal residue" evidence="2">
    <location>
        <position position="1"/>
    </location>
</feature>
<feature type="non-terminal residue" evidence="2">
    <location>
        <position position="110"/>
    </location>
</feature>
<proteinExistence type="predicted"/>
<organism evidence="2 3">
    <name type="scientific">Vigna mungo</name>
    <name type="common">Black gram</name>
    <name type="synonym">Phaseolus mungo</name>
    <dbReference type="NCBI Taxonomy" id="3915"/>
    <lineage>
        <taxon>Eukaryota</taxon>
        <taxon>Viridiplantae</taxon>
        <taxon>Streptophyta</taxon>
        <taxon>Embryophyta</taxon>
        <taxon>Tracheophyta</taxon>
        <taxon>Spermatophyta</taxon>
        <taxon>Magnoliopsida</taxon>
        <taxon>eudicotyledons</taxon>
        <taxon>Gunneridae</taxon>
        <taxon>Pentapetalae</taxon>
        <taxon>rosids</taxon>
        <taxon>fabids</taxon>
        <taxon>Fabales</taxon>
        <taxon>Fabaceae</taxon>
        <taxon>Papilionoideae</taxon>
        <taxon>50 kb inversion clade</taxon>
        <taxon>NPAAA clade</taxon>
        <taxon>indigoferoid/millettioid clade</taxon>
        <taxon>Phaseoleae</taxon>
        <taxon>Vigna</taxon>
    </lineage>
</organism>
<keyword evidence="1" id="KW-0472">Membrane</keyword>
<keyword evidence="3" id="KW-1185">Reference proteome</keyword>
<sequence length="110" mass="12923">IIYITTNIDINKLLQPLSISITTTIVKRGIPTSDFHICLNFIHFFIFTITTNFLNFHLSINITHLFQHTTNFFKSTDLFLHNSLNLQFTMNITHLFLFTINITHLLLFTH</sequence>
<keyword evidence="1" id="KW-0812">Transmembrane</keyword>
<evidence type="ECO:0000256" key="1">
    <source>
        <dbReference type="SAM" id="Phobius"/>
    </source>
</evidence>
<feature type="transmembrane region" description="Helical" evidence="1">
    <location>
        <begin position="88"/>
        <end position="108"/>
    </location>
</feature>
<gene>
    <name evidence="2" type="ORF">V8G54_006616</name>
</gene>
<dbReference type="Proteomes" id="UP001374535">
    <property type="component" value="Chromosome 2"/>
</dbReference>
<evidence type="ECO:0000313" key="3">
    <source>
        <dbReference type="Proteomes" id="UP001374535"/>
    </source>
</evidence>
<name>A0AAQ3S890_VIGMU</name>
<feature type="transmembrane region" description="Helical" evidence="1">
    <location>
        <begin position="37"/>
        <end position="58"/>
    </location>
</feature>
<reference evidence="2 3" key="1">
    <citation type="journal article" date="2023" name="Life. Sci Alliance">
        <title>Evolutionary insights into 3D genome organization and epigenetic landscape of Vigna mungo.</title>
        <authorList>
            <person name="Junaid A."/>
            <person name="Singh B."/>
            <person name="Bhatia S."/>
        </authorList>
    </citation>
    <scope>NUCLEOTIDE SEQUENCE [LARGE SCALE GENOMIC DNA]</scope>
    <source>
        <strain evidence="2">Urdbean</strain>
    </source>
</reference>
<protein>
    <submittedName>
        <fullName evidence="2">Uncharacterized protein</fullName>
    </submittedName>
</protein>